<dbReference type="EMBL" id="RWGY01000007">
    <property type="protein sequence ID" value="TVU40617.1"/>
    <property type="molecule type" value="Genomic_DNA"/>
</dbReference>
<feature type="region of interest" description="Disordered" evidence="1">
    <location>
        <begin position="1"/>
        <end position="39"/>
    </location>
</feature>
<dbReference type="AlphaFoldDB" id="A0A5J9VYA8"/>
<sequence>MRRRRRQLSTNHNWTRPASSSNCSTKATREESTSHRPAGLPQCLRLRGVVPSLRSGRDIPWELGLQSDLLIEDAYLCVAEFQGPEISLVVRISEVVSPVEYMDVMPAGI</sequence>
<accession>A0A5J9VYA8</accession>
<evidence type="ECO:0000313" key="2">
    <source>
        <dbReference type="EMBL" id="TVU40617.1"/>
    </source>
</evidence>
<organism evidence="2 3">
    <name type="scientific">Eragrostis curvula</name>
    <name type="common">weeping love grass</name>
    <dbReference type="NCBI Taxonomy" id="38414"/>
    <lineage>
        <taxon>Eukaryota</taxon>
        <taxon>Viridiplantae</taxon>
        <taxon>Streptophyta</taxon>
        <taxon>Embryophyta</taxon>
        <taxon>Tracheophyta</taxon>
        <taxon>Spermatophyta</taxon>
        <taxon>Magnoliopsida</taxon>
        <taxon>Liliopsida</taxon>
        <taxon>Poales</taxon>
        <taxon>Poaceae</taxon>
        <taxon>PACMAD clade</taxon>
        <taxon>Chloridoideae</taxon>
        <taxon>Eragrostideae</taxon>
        <taxon>Eragrostidinae</taxon>
        <taxon>Eragrostis</taxon>
    </lineage>
</organism>
<gene>
    <name evidence="2" type="ORF">EJB05_14086</name>
</gene>
<proteinExistence type="predicted"/>
<protein>
    <submittedName>
        <fullName evidence="2">Uncharacterized protein</fullName>
    </submittedName>
</protein>
<reference evidence="2 3" key="1">
    <citation type="journal article" date="2019" name="Sci. Rep.">
        <title>A high-quality genome of Eragrostis curvula grass provides insights into Poaceae evolution and supports new strategies to enhance forage quality.</title>
        <authorList>
            <person name="Carballo J."/>
            <person name="Santos B.A.C.M."/>
            <person name="Zappacosta D."/>
            <person name="Garbus I."/>
            <person name="Selva J.P."/>
            <person name="Gallo C.A."/>
            <person name="Diaz A."/>
            <person name="Albertini E."/>
            <person name="Caccamo M."/>
            <person name="Echenique V."/>
        </authorList>
    </citation>
    <scope>NUCLEOTIDE SEQUENCE [LARGE SCALE GENOMIC DNA]</scope>
    <source>
        <strain evidence="3">cv. Victoria</strain>
        <tissue evidence="2">Leaf</tissue>
    </source>
</reference>
<evidence type="ECO:0000313" key="3">
    <source>
        <dbReference type="Proteomes" id="UP000324897"/>
    </source>
</evidence>
<keyword evidence="3" id="KW-1185">Reference proteome</keyword>
<comment type="caution">
    <text evidence="2">The sequence shown here is derived from an EMBL/GenBank/DDBJ whole genome shotgun (WGS) entry which is preliminary data.</text>
</comment>
<feature type="compositionally biased region" description="Polar residues" evidence="1">
    <location>
        <begin position="8"/>
        <end position="26"/>
    </location>
</feature>
<dbReference type="Gramene" id="TVU40617">
    <property type="protein sequence ID" value="TVU40617"/>
    <property type="gene ID" value="EJB05_14086"/>
</dbReference>
<feature type="non-terminal residue" evidence="2">
    <location>
        <position position="1"/>
    </location>
</feature>
<name>A0A5J9VYA8_9POAL</name>
<evidence type="ECO:0000256" key="1">
    <source>
        <dbReference type="SAM" id="MobiDB-lite"/>
    </source>
</evidence>
<dbReference type="Proteomes" id="UP000324897">
    <property type="component" value="Chromosome 4"/>
</dbReference>